<accession>A0A517DQF1</accession>
<reference evidence="5 6" key="1">
    <citation type="submission" date="2019-02" db="EMBL/GenBank/DDBJ databases">
        <title>Closed genome of Sporomusa termitida DSM 4440.</title>
        <authorList>
            <person name="Poehlein A."/>
            <person name="Daniel R."/>
        </authorList>
    </citation>
    <scope>NUCLEOTIDE SEQUENCE [LARGE SCALE GENOMIC DNA]</scope>
    <source>
        <strain evidence="5 6">DSM 4440</strain>
    </source>
</reference>
<evidence type="ECO:0000256" key="1">
    <source>
        <dbReference type="ARBA" id="ARBA00023015"/>
    </source>
</evidence>
<dbReference type="PANTHER" id="PTHR47893">
    <property type="entry name" value="REGULATORY PROTEIN PCHR"/>
    <property type="match status" value="1"/>
</dbReference>
<dbReference type="SMART" id="SM00342">
    <property type="entry name" value="HTH_ARAC"/>
    <property type="match status" value="1"/>
</dbReference>
<dbReference type="Pfam" id="PF12833">
    <property type="entry name" value="HTH_18"/>
    <property type="match status" value="1"/>
</dbReference>
<dbReference type="OrthoDB" id="241790at2"/>
<evidence type="ECO:0000313" key="5">
    <source>
        <dbReference type="EMBL" id="QDR79496.1"/>
    </source>
</evidence>
<dbReference type="InterPro" id="IPR020449">
    <property type="entry name" value="Tscrpt_reg_AraC-type_HTH"/>
</dbReference>
<protein>
    <submittedName>
        <fullName evidence="5">HTH-type transcriptional activator RhaR</fullName>
    </submittedName>
</protein>
<dbReference type="Gene3D" id="1.10.10.60">
    <property type="entry name" value="Homeodomain-like"/>
    <property type="match status" value="1"/>
</dbReference>
<keyword evidence="3" id="KW-0804">Transcription</keyword>
<keyword evidence="6" id="KW-1185">Reference proteome</keyword>
<feature type="domain" description="HTH araC/xylS-type" evidence="4">
    <location>
        <begin position="226"/>
        <end position="324"/>
    </location>
</feature>
<dbReference type="InterPro" id="IPR018062">
    <property type="entry name" value="HTH_AraC-typ_CS"/>
</dbReference>
<evidence type="ECO:0000259" key="4">
    <source>
        <dbReference type="PROSITE" id="PS01124"/>
    </source>
</evidence>
<dbReference type="PRINTS" id="PR00032">
    <property type="entry name" value="HTHARAC"/>
</dbReference>
<organism evidence="5 6">
    <name type="scientific">Sporomusa termitida</name>
    <dbReference type="NCBI Taxonomy" id="2377"/>
    <lineage>
        <taxon>Bacteria</taxon>
        <taxon>Bacillati</taxon>
        <taxon>Bacillota</taxon>
        <taxon>Negativicutes</taxon>
        <taxon>Selenomonadales</taxon>
        <taxon>Sporomusaceae</taxon>
        <taxon>Sporomusa</taxon>
    </lineage>
</organism>
<dbReference type="Proteomes" id="UP000320776">
    <property type="component" value="Chromosome"/>
</dbReference>
<keyword evidence="1" id="KW-0805">Transcription regulation</keyword>
<dbReference type="AlphaFoldDB" id="A0A517DQF1"/>
<dbReference type="PROSITE" id="PS01124">
    <property type="entry name" value="HTH_ARAC_FAMILY_2"/>
    <property type="match status" value="1"/>
</dbReference>
<dbReference type="RefSeq" id="WP_144349137.1">
    <property type="nucleotide sequence ID" value="NZ_CP036259.1"/>
</dbReference>
<dbReference type="GO" id="GO:0003700">
    <property type="term" value="F:DNA-binding transcription factor activity"/>
    <property type="evidence" value="ECO:0007669"/>
    <property type="project" value="InterPro"/>
</dbReference>
<dbReference type="InterPro" id="IPR009057">
    <property type="entry name" value="Homeodomain-like_sf"/>
</dbReference>
<gene>
    <name evidence="5" type="primary">rhaR_2</name>
    <name evidence="5" type="ORF">SPTER_07710</name>
</gene>
<dbReference type="PROSITE" id="PS00041">
    <property type="entry name" value="HTH_ARAC_FAMILY_1"/>
    <property type="match status" value="1"/>
</dbReference>
<keyword evidence="2" id="KW-0238">DNA-binding</keyword>
<sequence>MSITQLNSAGLAARLGYHQAGSSDGLIYSLSTQHPGINSWIRDIFPAAGLLATTTYAQLEEAITLIYTLPQSWLYLLSLDSGAITIHENGKKARRLQRGIHLLVYREKAVRMMFQPAERLIYTAIAVSGEFLAAYLNSHPLERPFTVQDAARWEKRHYDAPDIQLVFEQLKAAVRNDKLSPMYYESKMIEILALIRRNIQDEYSWKRHQKSERKSHVTYQNYIYLERVKAELDKNILQAPTIGQLALVAGMSVPKLYRCFKEQYKMTIAGYVRREKMKYAMRLLWNDGLSIQNIAVKVGYENSSKFSAAFKRVHGFPPRHFRKSFGL</sequence>
<dbReference type="PANTHER" id="PTHR47893:SF1">
    <property type="entry name" value="REGULATORY PROTEIN PCHR"/>
    <property type="match status" value="1"/>
</dbReference>
<evidence type="ECO:0000256" key="3">
    <source>
        <dbReference type="ARBA" id="ARBA00023163"/>
    </source>
</evidence>
<dbReference type="SUPFAM" id="SSF46689">
    <property type="entry name" value="Homeodomain-like"/>
    <property type="match status" value="2"/>
</dbReference>
<name>A0A517DQF1_9FIRM</name>
<dbReference type="InterPro" id="IPR053142">
    <property type="entry name" value="PchR_regulatory_protein"/>
</dbReference>
<dbReference type="InterPro" id="IPR018060">
    <property type="entry name" value="HTH_AraC"/>
</dbReference>
<evidence type="ECO:0000256" key="2">
    <source>
        <dbReference type="ARBA" id="ARBA00023125"/>
    </source>
</evidence>
<dbReference type="GO" id="GO:0043565">
    <property type="term" value="F:sequence-specific DNA binding"/>
    <property type="evidence" value="ECO:0007669"/>
    <property type="project" value="InterPro"/>
</dbReference>
<dbReference type="KEGG" id="sted:SPTER_07710"/>
<dbReference type="EMBL" id="CP036259">
    <property type="protein sequence ID" value="QDR79496.1"/>
    <property type="molecule type" value="Genomic_DNA"/>
</dbReference>
<proteinExistence type="predicted"/>
<evidence type="ECO:0000313" key="6">
    <source>
        <dbReference type="Proteomes" id="UP000320776"/>
    </source>
</evidence>